<dbReference type="PANTHER" id="PTHR37316:SF3">
    <property type="entry name" value="TEICHOIC ACID GLYCEROL-PHOSPHATE TRANSFERASE"/>
    <property type="match status" value="1"/>
</dbReference>
<organism evidence="1 2">
    <name type="scientific">Salinicoccus roseus</name>
    <dbReference type="NCBI Taxonomy" id="45670"/>
    <lineage>
        <taxon>Bacteria</taxon>
        <taxon>Bacillati</taxon>
        <taxon>Bacillota</taxon>
        <taxon>Bacilli</taxon>
        <taxon>Bacillales</taxon>
        <taxon>Staphylococcaceae</taxon>
        <taxon>Salinicoccus</taxon>
    </lineage>
</organism>
<keyword evidence="2" id="KW-1185">Reference proteome</keyword>
<dbReference type="InterPro" id="IPR043148">
    <property type="entry name" value="TagF_C"/>
</dbReference>
<comment type="caution">
    <text evidence="1">The sequence shown here is derived from an EMBL/GenBank/DDBJ whole genome shotgun (WGS) entry which is preliminary data.</text>
</comment>
<dbReference type="GeneID" id="77844262"/>
<protein>
    <submittedName>
        <fullName evidence="1">CDP-glycerol glycerophosphotransferase family protein</fullName>
    </submittedName>
</protein>
<evidence type="ECO:0000313" key="2">
    <source>
        <dbReference type="Proteomes" id="UP000527860"/>
    </source>
</evidence>
<dbReference type="EMBL" id="JABEVU030000001">
    <property type="protein sequence ID" value="MDB0579494.1"/>
    <property type="molecule type" value="Genomic_DNA"/>
</dbReference>
<evidence type="ECO:0000313" key="1">
    <source>
        <dbReference type="EMBL" id="MDB0579494.1"/>
    </source>
</evidence>
<proteinExistence type="predicted"/>
<dbReference type="Pfam" id="PF04464">
    <property type="entry name" value="Glyphos_transf"/>
    <property type="match status" value="1"/>
</dbReference>
<dbReference type="RefSeq" id="WP_052443616.1">
    <property type="nucleotide sequence ID" value="NZ_JABEVU030000001.1"/>
</dbReference>
<dbReference type="PANTHER" id="PTHR37316">
    <property type="entry name" value="TEICHOIC ACID GLYCEROL-PHOSPHATE PRIMASE"/>
    <property type="match status" value="1"/>
</dbReference>
<dbReference type="InterPro" id="IPR051612">
    <property type="entry name" value="Teichoic_Acid_Biosynth"/>
</dbReference>
<reference evidence="1 2" key="2">
    <citation type="submission" date="2022-12" db="EMBL/GenBank/DDBJ databases">
        <title>Genome analysis and biological profiling of marine Salinicoccus roseus MOSEL-ME25.</title>
        <authorList>
            <person name="Mirza F.T."/>
            <person name="Xie Y."/>
            <person name="Shinwari Z.K."/>
        </authorList>
    </citation>
    <scope>NUCLEOTIDE SEQUENCE [LARGE SCALE GENOMIC DNA]</scope>
    <source>
        <strain evidence="1 2">MOSEL-ME25</strain>
    </source>
</reference>
<name>A0ABT4YFM4_9STAP</name>
<dbReference type="Proteomes" id="UP000527860">
    <property type="component" value="Unassembled WGS sequence"/>
</dbReference>
<gene>
    <name evidence="1" type="ORF">F7P68_0003050</name>
</gene>
<reference evidence="2" key="1">
    <citation type="submission" date="2020-04" db="EMBL/GenBank/DDBJ databases">
        <title>Genome analysis and biological profiling of marine Cellulosimicrobium funkei MOSEL-ME6.</title>
        <authorList>
            <person name="Tanveer F."/>
            <person name="Xie Y."/>
            <person name="Shinwari Z.K."/>
        </authorList>
    </citation>
    <scope>NUCLEOTIDE SEQUENCE [LARGE SCALE GENOMIC DNA]</scope>
    <source>
        <strain evidence="2">MOSEL-ME25</strain>
    </source>
</reference>
<dbReference type="Gene3D" id="3.40.50.12580">
    <property type="match status" value="1"/>
</dbReference>
<sequence length="892" mass="103557">MGVLQKKIRKLARKTIPRRVRERLIKKLILHDITVHADHVIVNVSFKNFLKTGLERRLQVTLTNGPTIYELDVHRQGHTIGIEIPFAVIDQTEGQSTIKMMLGKKKLIIQTDVDKAGKKRSFFSNRRYFNVSIARGNLLFANLLSDYRFRTDQPMALSNIEAGYRQLELSAEGMDDMSDHALAFHYGNKLKIMENVSDDPAVMQITDFTDAVMGQPVVYLLKDFELVPIRYMGESFSMDALNHAITYFGQDGMLSAEITSHKARVEAFESSLEGDDAVRMRFYTDTSAALSALLVADTASDDIIRIPFEGDQTGEAAEVRVPLDQLINNLSRKRLMFETAGDAPIRLQLDMRDIGTFGFDGRIWAASHFEKFQIWFYRRKDGMLGFNVSRRRLKRQVTEIDDFNLEGYISGDDAFIDSTPHMALVDRYSGDFVRVEIGNGFNVDLKPLDLIDIKSKDKTIIDVFIEIVHSSGEVLRREKIKYRHSEYRKDNFYSRHEVVDASGNIHHHLITTTPYNNLKVETFMIPASVEIPEDTSRKDMNIWLLGERYDTAQDNGYALFTWLKESTDVEAYYVIEDTAGDYEKIKDEDNVLAFGSDAHFDRAFRAGVLLGTHDLENLLPYKTARGFFHYEDTIKVFLQHGVLGRKPVEYDKKYYDLPFDLFIVSSTPEKEDVVMRKMGYEEDEVAVTGLARFDHLPHHNDTRDILLMPTWRDWINTDDAFLSSTYYARYHSLIHNERLNRLLEENDVHLNFYPHYRAQRYFNDEYLDQGKNIHFIRLGERTVQDLLIAHSLLITDYSSVSFDFTLMNKPVVYYHFDARQFFRQGRLRPLSQTFIGDIAKKEEDLVDAIEIYIRNGFQPREVDLSSIFDHQDHNNRRRIYEAVREKIEKLED</sequence>
<dbReference type="InterPro" id="IPR007554">
    <property type="entry name" value="Glycerophosphate_synth"/>
</dbReference>
<dbReference type="SUPFAM" id="SSF53756">
    <property type="entry name" value="UDP-Glycosyltransferase/glycogen phosphorylase"/>
    <property type="match status" value="1"/>
</dbReference>
<accession>A0ABT4YFM4</accession>